<name>A0AB36TGJ0_ACETH</name>
<evidence type="ECO:0000256" key="9">
    <source>
        <dbReference type="NCBIfam" id="TIGR01400"/>
    </source>
</evidence>
<comment type="similarity">
    <text evidence="2 10">Belongs to the FliR/MopE/SpaR family.</text>
</comment>
<dbReference type="GO" id="GO:0009425">
    <property type="term" value="C:bacterial-type flagellum basal body"/>
    <property type="evidence" value="ECO:0007669"/>
    <property type="project" value="UniProtKB-SubCell"/>
</dbReference>
<feature type="transmembrane region" description="Helical" evidence="10">
    <location>
        <begin position="78"/>
        <end position="98"/>
    </location>
</feature>
<dbReference type="PANTHER" id="PTHR30065">
    <property type="entry name" value="FLAGELLAR BIOSYNTHETIC PROTEIN FLIR"/>
    <property type="match status" value="1"/>
</dbReference>
<comment type="caution">
    <text evidence="11">The sequence shown here is derived from an EMBL/GenBank/DDBJ whole genome shotgun (WGS) entry which is preliminary data.</text>
</comment>
<dbReference type="EMBL" id="PDBW01000001">
    <property type="protein sequence ID" value="PFH03019.1"/>
    <property type="molecule type" value="Genomic_DNA"/>
</dbReference>
<evidence type="ECO:0000313" key="11">
    <source>
        <dbReference type="EMBL" id="PFH03019.1"/>
    </source>
</evidence>
<evidence type="ECO:0000256" key="1">
    <source>
        <dbReference type="ARBA" id="ARBA00002578"/>
    </source>
</evidence>
<keyword evidence="8 10" id="KW-0975">Bacterial flagellum</keyword>
<dbReference type="GO" id="GO:0044780">
    <property type="term" value="P:bacterial-type flagellum assembly"/>
    <property type="evidence" value="ECO:0007669"/>
    <property type="project" value="UniProtKB-UniRule"/>
</dbReference>
<feature type="transmembrane region" description="Helical" evidence="10">
    <location>
        <begin position="12"/>
        <end position="32"/>
    </location>
</feature>
<dbReference type="RefSeq" id="WP_003517981.1">
    <property type="nucleotide sequence ID" value="NZ_CP013828.1"/>
</dbReference>
<keyword evidence="7 10" id="KW-0472">Membrane</keyword>
<evidence type="ECO:0000313" key="12">
    <source>
        <dbReference type="Proteomes" id="UP000223596"/>
    </source>
</evidence>
<evidence type="ECO:0000256" key="6">
    <source>
        <dbReference type="ARBA" id="ARBA00022989"/>
    </source>
</evidence>
<keyword evidence="5 10" id="KW-0812">Transmembrane</keyword>
<comment type="subcellular location">
    <subcellularLocation>
        <location evidence="10">Cell membrane</location>
        <topology evidence="10">Multi-pass membrane protein</topology>
    </subcellularLocation>
    <subcellularLocation>
        <location evidence="10">Bacterial flagellum basal body</location>
    </subcellularLocation>
</comment>
<dbReference type="PANTHER" id="PTHR30065:SF1">
    <property type="entry name" value="SURFACE PRESENTATION OF ANTIGENS PROTEIN SPAR"/>
    <property type="match status" value="1"/>
</dbReference>
<keyword evidence="4 10" id="KW-1003">Cell membrane</keyword>
<accession>A0AB36TGJ0</accession>
<organism evidence="11 12">
    <name type="scientific">Acetivibrio thermocellus AD2</name>
    <dbReference type="NCBI Taxonomy" id="1138384"/>
    <lineage>
        <taxon>Bacteria</taxon>
        <taxon>Bacillati</taxon>
        <taxon>Bacillota</taxon>
        <taxon>Clostridia</taxon>
        <taxon>Eubacteriales</taxon>
        <taxon>Oscillospiraceae</taxon>
        <taxon>Acetivibrio</taxon>
    </lineage>
</organism>
<feature type="transmembrane region" description="Helical" evidence="10">
    <location>
        <begin position="172"/>
        <end position="201"/>
    </location>
</feature>
<evidence type="ECO:0000256" key="10">
    <source>
        <dbReference type="RuleBase" id="RU362071"/>
    </source>
</evidence>
<evidence type="ECO:0000256" key="3">
    <source>
        <dbReference type="ARBA" id="ARBA00021717"/>
    </source>
</evidence>
<dbReference type="GO" id="GO:0005886">
    <property type="term" value="C:plasma membrane"/>
    <property type="evidence" value="ECO:0007669"/>
    <property type="project" value="UniProtKB-SubCell"/>
</dbReference>
<dbReference type="AlphaFoldDB" id="A0AB36TGJ0"/>
<evidence type="ECO:0000256" key="7">
    <source>
        <dbReference type="ARBA" id="ARBA00023136"/>
    </source>
</evidence>
<protein>
    <recommendedName>
        <fullName evidence="3 9">Flagellar biosynthetic protein FliR</fullName>
    </recommendedName>
</protein>
<dbReference type="Pfam" id="PF01311">
    <property type="entry name" value="Bac_export_1"/>
    <property type="match status" value="1"/>
</dbReference>
<dbReference type="InterPro" id="IPR006303">
    <property type="entry name" value="FliR"/>
</dbReference>
<keyword evidence="6 10" id="KW-1133">Transmembrane helix</keyword>
<keyword evidence="11" id="KW-0966">Cell projection</keyword>
<reference evidence="11 12" key="1">
    <citation type="submission" date="2017-09" db="EMBL/GenBank/DDBJ databases">
        <title>Evaluation of Pacific Biosciences Sequencing Technology to Finishing C. thermocellum Genome Sequences.</title>
        <authorList>
            <person name="Brown S."/>
        </authorList>
    </citation>
    <scope>NUCLEOTIDE SEQUENCE [LARGE SCALE GENOMIC DNA]</scope>
    <source>
        <strain evidence="11 12">AD2</strain>
    </source>
</reference>
<proteinExistence type="inferred from homology"/>
<dbReference type="PRINTS" id="PR00953">
    <property type="entry name" value="TYPE3IMRPROT"/>
</dbReference>
<evidence type="ECO:0000256" key="4">
    <source>
        <dbReference type="ARBA" id="ARBA00022475"/>
    </source>
</evidence>
<dbReference type="GeneID" id="35803097"/>
<dbReference type="InterPro" id="IPR002010">
    <property type="entry name" value="T3SS_IM_R"/>
</dbReference>
<evidence type="ECO:0000256" key="8">
    <source>
        <dbReference type="ARBA" id="ARBA00023143"/>
    </source>
</evidence>
<comment type="function">
    <text evidence="1 10">Role in flagellar biosynthesis.</text>
</comment>
<dbReference type="NCBIfam" id="TIGR01400">
    <property type="entry name" value="fliR"/>
    <property type="match status" value="1"/>
</dbReference>
<keyword evidence="11" id="KW-0282">Flagellum</keyword>
<gene>
    <name evidence="11" type="ORF">M972_111815</name>
</gene>
<feature type="transmembrane region" description="Helical" evidence="10">
    <location>
        <begin position="128"/>
        <end position="152"/>
    </location>
</feature>
<keyword evidence="11" id="KW-0969">Cilium</keyword>
<sequence length="261" mass="29301">MFVLEGILHVDIEVFMLIFVRMTGLFVIAPIFGSRNIPTYCKIGFSFMTALILVNTIKVQELYFSNIYEYFILVLKEFLVGITLGYVAYMIFTAIYVAGQFIDMQIGFGVVNVIDPLNSTQVSITSNFYFLLCMLVFLICRGHYILIRALFASYNYIPVGTGVFGEDMVNDIVRVFGNIFLIAFKISAPITISIMISEVALGIVSKTVPQLNVFMVGMPLKIILGLAVMVITIPMFLNLVENLITGIDNEMHIFLKDMAPK</sequence>
<evidence type="ECO:0000256" key="2">
    <source>
        <dbReference type="ARBA" id="ARBA00009772"/>
    </source>
</evidence>
<evidence type="ECO:0000256" key="5">
    <source>
        <dbReference type="ARBA" id="ARBA00022692"/>
    </source>
</evidence>
<feature type="transmembrane region" description="Helical" evidence="10">
    <location>
        <begin position="213"/>
        <end position="237"/>
    </location>
</feature>
<dbReference type="Proteomes" id="UP000223596">
    <property type="component" value="Unassembled WGS sequence"/>
</dbReference>
<dbReference type="GO" id="GO:0006605">
    <property type="term" value="P:protein targeting"/>
    <property type="evidence" value="ECO:0007669"/>
    <property type="project" value="UniProtKB-UniRule"/>
</dbReference>